<sequence>MSETMRAVVVQGGKGPAEAMEIGQIPKPIPSGGQALVRVKAFGLNRMDLLQREGRYPLPPQAPQTMGVEFSGTVEKLGADSECGFKVGDAVFGLAYGGAYAEYIVVATQMLVHKPVELSWEVAAGVPETWITASQALYLIGGFKPGQSVLWHAGASSVSICGIQLAKAEGAKAIYATAGSQEKVDFLVNELGVTAAFNYKTQDWAAELAKATNDEGVDVIVDFVGANYFQGNLNSAARDSRIVLLGLMSGGKLPKDVDISALLFKRVRVEGSTLRSRELEYQRKLRDSLVEHALPRLKDGTFKVFIEKVFEFSEIVEAHKLLESGNTKGKLICYYVTTGL</sequence>
<proteinExistence type="predicted"/>
<evidence type="ECO:0000256" key="1">
    <source>
        <dbReference type="ARBA" id="ARBA00022857"/>
    </source>
</evidence>
<dbReference type="Gene3D" id="3.90.180.10">
    <property type="entry name" value="Medium-chain alcohol dehydrogenases, catalytic domain"/>
    <property type="match status" value="1"/>
</dbReference>
<keyword evidence="5" id="KW-1185">Reference proteome</keyword>
<evidence type="ECO:0000313" key="5">
    <source>
        <dbReference type="Proteomes" id="UP000308092"/>
    </source>
</evidence>
<dbReference type="InterPro" id="IPR020843">
    <property type="entry name" value="ER"/>
</dbReference>
<dbReference type="InterPro" id="IPR013154">
    <property type="entry name" value="ADH-like_N"/>
</dbReference>
<dbReference type="AlphaFoldDB" id="A0A4S3J6M2"/>
<accession>A0A4S3J6M2</accession>
<dbReference type="GO" id="GO:0016651">
    <property type="term" value="F:oxidoreductase activity, acting on NAD(P)H"/>
    <property type="evidence" value="ECO:0007669"/>
    <property type="project" value="TreeGrafter"/>
</dbReference>
<dbReference type="SUPFAM" id="SSF51735">
    <property type="entry name" value="NAD(P)-binding Rossmann-fold domains"/>
    <property type="match status" value="1"/>
</dbReference>
<dbReference type="Gene3D" id="3.40.50.720">
    <property type="entry name" value="NAD(P)-binding Rossmann-like Domain"/>
    <property type="match status" value="1"/>
</dbReference>
<dbReference type="Pfam" id="PF00107">
    <property type="entry name" value="ADH_zinc_N"/>
    <property type="match status" value="1"/>
</dbReference>
<gene>
    <name evidence="4" type="ORF">EYZ11_010041</name>
</gene>
<evidence type="ECO:0000313" key="4">
    <source>
        <dbReference type="EMBL" id="THC90495.1"/>
    </source>
</evidence>
<dbReference type="VEuPathDB" id="FungiDB:EYZ11_010041"/>
<dbReference type="GO" id="GO:0070402">
    <property type="term" value="F:NADPH binding"/>
    <property type="evidence" value="ECO:0007669"/>
    <property type="project" value="TreeGrafter"/>
</dbReference>
<dbReference type="NCBIfam" id="TIGR02824">
    <property type="entry name" value="quinone_pig3"/>
    <property type="match status" value="1"/>
</dbReference>
<dbReference type="EMBL" id="SOSA01000514">
    <property type="protein sequence ID" value="THC90495.1"/>
    <property type="molecule type" value="Genomic_DNA"/>
</dbReference>
<dbReference type="InterPro" id="IPR011032">
    <property type="entry name" value="GroES-like_sf"/>
</dbReference>
<dbReference type="STRING" id="1220188.A0A4S3J6M2"/>
<comment type="caution">
    <text evidence="4">The sequence shown here is derived from an EMBL/GenBank/DDBJ whole genome shotgun (WGS) entry which is preliminary data.</text>
</comment>
<dbReference type="InterPro" id="IPR036291">
    <property type="entry name" value="NAD(P)-bd_dom_sf"/>
</dbReference>
<dbReference type="InterPro" id="IPR013149">
    <property type="entry name" value="ADH-like_C"/>
</dbReference>
<evidence type="ECO:0000256" key="2">
    <source>
        <dbReference type="ARBA" id="ARBA00023002"/>
    </source>
</evidence>
<organism evidence="4 5">
    <name type="scientific">Aspergillus tanneri</name>
    <dbReference type="NCBI Taxonomy" id="1220188"/>
    <lineage>
        <taxon>Eukaryota</taxon>
        <taxon>Fungi</taxon>
        <taxon>Dikarya</taxon>
        <taxon>Ascomycota</taxon>
        <taxon>Pezizomycotina</taxon>
        <taxon>Eurotiomycetes</taxon>
        <taxon>Eurotiomycetidae</taxon>
        <taxon>Eurotiales</taxon>
        <taxon>Aspergillaceae</taxon>
        <taxon>Aspergillus</taxon>
        <taxon>Aspergillus subgen. Circumdati</taxon>
    </lineage>
</organism>
<feature type="domain" description="Enoyl reductase (ER)" evidence="3">
    <location>
        <begin position="15"/>
        <end position="333"/>
    </location>
</feature>
<protein>
    <recommendedName>
        <fullName evidence="3">Enoyl reductase (ER) domain-containing protein</fullName>
    </recommendedName>
</protein>
<dbReference type="PANTHER" id="PTHR48106">
    <property type="entry name" value="QUINONE OXIDOREDUCTASE PIG3-RELATED"/>
    <property type="match status" value="1"/>
</dbReference>
<dbReference type="SMART" id="SM00829">
    <property type="entry name" value="PKS_ER"/>
    <property type="match status" value="1"/>
</dbReference>
<reference evidence="4 5" key="1">
    <citation type="submission" date="2019-03" db="EMBL/GenBank/DDBJ databases">
        <title>The genome sequence of a newly discovered highly antifungal drug resistant Aspergillus species, Aspergillus tanneri NIH 1004.</title>
        <authorList>
            <person name="Mounaud S."/>
            <person name="Singh I."/>
            <person name="Joardar V."/>
            <person name="Pakala S."/>
            <person name="Pakala S."/>
            <person name="Venepally P."/>
            <person name="Hoover J."/>
            <person name="Nierman W."/>
            <person name="Chung J."/>
            <person name="Losada L."/>
        </authorList>
    </citation>
    <scope>NUCLEOTIDE SEQUENCE [LARGE SCALE GENOMIC DNA]</scope>
    <source>
        <strain evidence="4 5">NIH1004</strain>
    </source>
</reference>
<dbReference type="PANTHER" id="PTHR48106:SF18">
    <property type="entry name" value="QUINONE OXIDOREDUCTASE PIG3"/>
    <property type="match status" value="1"/>
</dbReference>
<keyword evidence="1" id="KW-0521">NADP</keyword>
<dbReference type="InterPro" id="IPR014189">
    <property type="entry name" value="Quinone_OxRdtase_PIG3"/>
</dbReference>
<dbReference type="Pfam" id="PF08240">
    <property type="entry name" value="ADH_N"/>
    <property type="match status" value="1"/>
</dbReference>
<dbReference type="SUPFAM" id="SSF50129">
    <property type="entry name" value="GroES-like"/>
    <property type="match status" value="1"/>
</dbReference>
<keyword evidence="2" id="KW-0560">Oxidoreductase</keyword>
<evidence type="ECO:0000259" key="3">
    <source>
        <dbReference type="SMART" id="SM00829"/>
    </source>
</evidence>
<dbReference type="Proteomes" id="UP000308092">
    <property type="component" value="Unassembled WGS sequence"/>
</dbReference>
<dbReference type="CDD" id="cd05276">
    <property type="entry name" value="p53_inducible_oxidoreductase"/>
    <property type="match status" value="1"/>
</dbReference>
<name>A0A4S3J6M2_9EURO</name>